<dbReference type="OrthoDB" id="7848262at2759"/>
<dbReference type="STRING" id="46731.A0A3M6TKB3"/>
<evidence type="ECO:0000313" key="3">
    <source>
        <dbReference type="EMBL" id="RMX41799.1"/>
    </source>
</evidence>
<accession>A0A3M6TKB3</accession>
<dbReference type="PANTHER" id="PTHR45777:SF2">
    <property type="entry name" value="METHIONINE AMINOPEPTIDASE 2"/>
    <property type="match status" value="1"/>
</dbReference>
<dbReference type="AlphaFoldDB" id="A0A3M6TKB3"/>
<keyword evidence="4" id="KW-1185">Reference proteome</keyword>
<dbReference type="PANTHER" id="PTHR45777">
    <property type="entry name" value="METHIONINE AMINOPEPTIDASE 2"/>
    <property type="match status" value="1"/>
</dbReference>
<feature type="non-terminal residue" evidence="3">
    <location>
        <position position="1"/>
    </location>
</feature>
<dbReference type="GO" id="GO:0008235">
    <property type="term" value="F:metalloexopeptidase activity"/>
    <property type="evidence" value="ECO:0007669"/>
    <property type="project" value="TreeGrafter"/>
</dbReference>
<organism evidence="3 4">
    <name type="scientific">Pocillopora damicornis</name>
    <name type="common">Cauliflower coral</name>
    <name type="synonym">Millepora damicornis</name>
    <dbReference type="NCBI Taxonomy" id="46731"/>
    <lineage>
        <taxon>Eukaryota</taxon>
        <taxon>Metazoa</taxon>
        <taxon>Cnidaria</taxon>
        <taxon>Anthozoa</taxon>
        <taxon>Hexacorallia</taxon>
        <taxon>Scleractinia</taxon>
        <taxon>Astrocoeniina</taxon>
        <taxon>Pocilloporidae</taxon>
        <taxon>Pocillopora</taxon>
    </lineage>
</organism>
<dbReference type="Gene3D" id="1.10.10.10">
    <property type="entry name" value="Winged helix-like DNA-binding domain superfamily/Winged helix DNA-binding domain"/>
    <property type="match status" value="1"/>
</dbReference>
<reference evidence="3 4" key="1">
    <citation type="journal article" date="2018" name="Sci. Rep.">
        <title>Comparative analysis of the Pocillopora damicornis genome highlights role of immune system in coral evolution.</title>
        <authorList>
            <person name="Cunning R."/>
            <person name="Bay R.A."/>
            <person name="Gillette P."/>
            <person name="Baker A.C."/>
            <person name="Traylor-Knowles N."/>
        </authorList>
    </citation>
    <scope>NUCLEOTIDE SEQUENCE [LARGE SCALE GENOMIC DNA]</scope>
    <source>
        <strain evidence="3">RSMAS</strain>
        <tissue evidence="3">Whole animal</tissue>
    </source>
</reference>
<dbReference type="GO" id="GO:0005737">
    <property type="term" value="C:cytoplasm"/>
    <property type="evidence" value="ECO:0007669"/>
    <property type="project" value="TreeGrafter"/>
</dbReference>
<protein>
    <recommendedName>
        <fullName evidence="5">Peptidase M24 domain-containing protein</fullName>
    </recommendedName>
</protein>
<dbReference type="EMBL" id="RCHS01003442">
    <property type="protein sequence ID" value="RMX41799.1"/>
    <property type="molecule type" value="Genomic_DNA"/>
</dbReference>
<proteinExistence type="predicted"/>
<gene>
    <name evidence="3" type="ORF">pdam_00025526</name>
</gene>
<evidence type="ECO:0000256" key="1">
    <source>
        <dbReference type="ARBA" id="ARBA00022801"/>
    </source>
</evidence>
<name>A0A3M6TKB3_POCDA</name>
<dbReference type="InterPro" id="IPR036388">
    <property type="entry name" value="WH-like_DNA-bd_sf"/>
</dbReference>
<keyword evidence="1" id="KW-0378">Hydrolase</keyword>
<feature type="region of interest" description="Disordered" evidence="2">
    <location>
        <begin position="99"/>
        <end position="135"/>
    </location>
</feature>
<evidence type="ECO:0000256" key="2">
    <source>
        <dbReference type="SAM" id="MobiDB-lite"/>
    </source>
</evidence>
<sequence>TKYLIALKSLCDAGVVDPYPPLCDIKGCYTAQFEHTILLRPTVKEMLNCKCSPRQTVFLQLTTALTFRSDWHMAAKPPTAVTTAEAEQARSLAKRVLQQQYGPFSRESSSDHRRFCQAQPPLPRSGSSVLSFGNW</sequence>
<comment type="caution">
    <text evidence="3">The sequence shown here is derived from an EMBL/GenBank/DDBJ whole genome shotgun (WGS) entry which is preliminary data.</text>
</comment>
<evidence type="ECO:0008006" key="5">
    <source>
        <dbReference type="Google" id="ProtNLM"/>
    </source>
</evidence>
<dbReference type="Proteomes" id="UP000275408">
    <property type="component" value="Unassembled WGS sequence"/>
</dbReference>
<evidence type="ECO:0000313" key="4">
    <source>
        <dbReference type="Proteomes" id="UP000275408"/>
    </source>
</evidence>
<dbReference type="GO" id="GO:0004177">
    <property type="term" value="F:aminopeptidase activity"/>
    <property type="evidence" value="ECO:0007669"/>
    <property type="project" value="TreeGrafter"/>
</dbReference>
<feature type="compositionally biased region" description="Polar residues" evidence="2">
    <location>
        <begin position="125"/>
        <end position="135"/>
    </location>
</feature>
<dbReference type="InterPro" id="IPR050247">
    <property type="entry name" value="Met_Aminopeptidase_Type2"/>
</dbReference>